<reference evidence="2" key="1">
    <citation type="journal article" date="2019" name="Int. J. Syst. Evol. Microbiol.">
        <title>The Global Catalogue of Microorganisms (GCM) 10K type strain sequencing project: providing services to taxonomists for standard genome sequencing and annotation.</title>
        <authorList>
            <consortium name="The Broad Institute Genomics Platform"/>
            <consortium name="The Broad Institute Genome Sequencing Center for Infectious Disease"/>
            <person name="Wu L."/>
            <person name="Ma J."/>
        </authorList>
    </citation>
    <scope>NUCLEOTIDE SEQUENCE [LARGE SCALE GENOMIC DNA]</scope>
    <source>
        <strain evidence="2">NBRC 110608</strain>
    </source>
</reference>
<accession>A0ABM8H8Y4</accession>
<evidence type="ECO:0000313" key="1">
    <source>
        <dbReference type="EMBL" id="BDZ57368.1"/>
    </source>
</evidence>
<gene>
    <name evidence="1" type="ORF">GCM10025872_10250</name>
</gene>
<dbReference type="EMBL" id="AP027735">
    <property type="protein sequence ID" value="BDZ57368.1"/>
    <property type="molecule type" value="Genomic_DNA"/>
</dbReference>
<evidence type="ECO:0000313" key="2">
    <source>
        <dbReference type="Proteomes" id="UP001321421"/>
    </source>
</evidence>
<evidence type="ECO:0008006" key="3">
    <source>
        <dbReference type="Google" id="ProtNLM"/>
    </source>
</evidence>
<sequence>MTVRLINKHAEAFDTNEIIVTATSGDRATEGIWDGDIQGVPARNLLPGRTLSFDLVFGYQPGEPLTIELSTFSGPVVTYDGVAR</sequence>
<protein>
    <recommendedName>
        <fullName evidence="3">CBM2 domain-containing protein</fullName>
    </recommendedName>
</protein>
<keyword evidence="2" id="KW-1185">Reference proteome</keyword>
<dbReference type="Proteomes" id="UP001321421">
    <property type="component" value="Chromosome"/>
</dbReference>
<name>A0ABM8H8Y4_9MICO</name>
<dbReference type="RefSeq" id="WP_289232474.1">
    <property type="nucleotide sequence ID" value="NZ_AP027735.1"/>
</dbReference>
<proteinExistence type="predicted"/>
<organism evidence="1 2">
    <name type="scientific">Barrientosiimonas endolithica</name>
    <dbReference type="NCBI Taxonomy" id="1535208"/>
    <lineage>
        <taxon>Bacteria</taxon>
        <taxon>Bacillati</taxon>
        <taxon>Actinomycetota</taxon>
        <taxon>Actinomycetes</taxon>
        <taxon>Micrococcales</taxon>
        <taxon>Dermacoccaceae</taxon>
        <taxon>Barrientosiimonas</taxon>
    </lineage>
</organism>